<dbReference type="PANTHER" id="PTHR33744">
    <property type="entry name" value="CARBOHYDRATE DIACID REGULATOR"/>
    <property type="match status" value="1"/>
</dbReference>
<name>A0A8J2XKR4_9MICO</name>
<dbReference type="InterPro" id="IPR041522">
    <property type="entry name" value="CdaR_GGDEF"/>
</dbReference>
<evidence type="ECO:0000256" key="1">
    <source>
        <dbReference type="ARBA" id="ARBA00006754"/>
    </source>
</evidence>
<evidence type="ECO:0000259" key="4">
    <source>
        <dbReference type="Pfam" id="PF17853"/>
    </source>
</evidence>
<dbReference type="InterPro" id="IPR029016">
    <property type="entry name" value="GAF-like_dom_sf"/>
</dbReference>
<reference evidence="5" key="2">
    <citation type="submission" date="2020-09" db="EMBL/GenBank/DDBJ databases">
        <authorList>
            <person name="Sun Q."/>
            <person name="Zhou Y."/>
        </authorList>
    </citation>
    <scope>NUCLEOTIDE SEQUENCE</scope>
    <source>
        <strain evidence="5">CGMCC 1.12785</strain>
    </source>
</reference>
<evidence type="ECO:0000313" key="6">
    <source>
        <dbReference type="Proteomes" id="UP000616114"/>
    </source>
</evidence>
<accession>A0A8J2XKR4</accession>
<dbReference type="Pfam" id="PF17853">
    <property type="entry name" value="GGDEF_2"/>
    <property type="match status" value="1"/>
</dbReference>
<dbReference type="InterPro" id="IPR042070">
    <property type="entry name" value="PucR_C-HTH_sf"/>
</dbReference>
<feature type="domain" description="PucR C-terminal helix-turn-helix" evidence="3">
    <location>
        <begin position="495"/>
        <end position="552"/>
    </location>
</feature>
<dbReference type="InterPro" id="IPR025736">
    <property type="entry name" value="PucR_C-HTH_dom"/>
</dbReference>
<dbReference type="AlphaFoldDB" id="A0A8J2XKR4"/>
<dbReference type="EMBL" id="BMFY01000007">
    <property type="protein sequence ID" value="GGA16474.1"/>
    <property type="molecule type" value="Genomic_DNA"/>
</dbReference>
<comment type="caution">
    <text evidence="5">The sequence shown here is derived from an EMBL/GenBank/DDBJ whole genome shotgun (WGS) entry which is preliminary data.</text>
</comment>
<sequence length="563" mass="60444">MFPVSSPHHDDGTAGPRTDPPQRPLLTLERMLEDLGSTFLAPLAEVPEPTRRVTGVSVYDPLDDMLVSPGLVVLGVGLSEGPDLVGVLREMALGGASALILREPVALEAATAELAGVHGVALLGLTRGASWTQLSSMIYSLLAEPAITSESETIDGLPSGDLFAVANAISSLLDAPVTIEDRNSRVLAFSSRQDEADSPRIETILERQVPEPYLRMLMESGFFERLYSSEEPVYIQLTSDDTEIKGRVAIAVRAGGEILGSIWAAVPETFSPEQMAVFRDVSKVVALHLLRLRAGANVDRRLRADLLSTALEGGDGADYALERLGIDDSPIAVFAAGVLGLRTRKADAAIERQRVADAVVVHLAAVHPAACVALLGDTIFGVLPVQSMEAGEAHALRLADDILARVGRRTPLAMGIGPIVSSSRELLTAREGARRALRVRMEQGDSESSVALFSRVHVEALLLELRDRVAAGKTTVTGPVARLWAHDQVHDTQFIETLRSWLDCMGDVSAAADMLHVHPNTLRYRLRRLAEIGDMDLGDPEARFAAQLLLRIAPELSAPASQE</sequence>
<organism evidence="5 6">
    <name type="scientific">Sediminivirga luteola</name>
    <dbReference type="NCBI Taxonomy" id="1774748"/>
    <lineage>
        <taxon>Bacteria</taxon>
        <taxon>Bacillati</taxon>
        <taxon>Actinomycetota</taxon>
        <taxon>Actinomycetes</taxon>
        <taxon>Micrococcales</taxon>
        <taxon>Brevibacteriaceae</taxon>
        <taxon>Sediminivirga</taxon>
    </lineage>
</organism>
<keyword evidence="6" id="KW-1185">Reference proteome</keyword>
<dbReference type="Proteomes" id="UP000616114">
    <property type="component" value="Unassembled WGS sequence"/>
</dbReference>
<dbReference type="Pfam" id="PF13556">
    <property type="entry name" value="HTH_30"/>
    <property type="match status" value="1"/>
</dbReference>
<evidence type="ECO:0000313" key="5">
    <source>
        <dbReference type="EMBL" id="GGA16474.1"/>
    </source>
</evidence>
<comment type="similarity">
    <text evidence="1">Belongs to the CdaR family.</text>
</comment>
<protein>
    <submittedName>
        <fullName evidence="5">PucR family transcriptional regulator</fullName>
    </submittedName>
</protein>
<feature type="region of interest" description="Disordered" evidence="2">
    <location>
        <begin position="1"/>
        <end position="23"/>
    </location>
</feature>
<dbReference type="InterPro" id="IPR051448">
    <property type="entry name" value="CdaR-like_regulators"/>
</dbReference>
<reference evidence="5" key="1">
    <citation type="journal article" date="2014" name="Int. J. Syst. Evol. Microbiol.">
        <title>Complete genome sequence of Corynebacterium casei LMG S-19264T (=DSM 44701T), isolated from a smear-ripened cheese.</title>
        <authorList>
            <consortium name="US DOE Joint Genome Institute (JGI-PGF)"/>
            <person name="Walter F."/>
            <person name="Albersmeier A."/>
            <person name="Kalinowski J."/>
            <person name="Ruckert C."/>
        </authorList>
    </citation>
    <scope>NUCLEOTIDE SEQUENCE</scope>
    <source>
        <strain evidence="5">CGMCC 1.12785</strain>
    </source>
</reference>
<evidence type="ECO:0000256" key="2">
    <source>
        <dbReference type="SAM" id="MobiDB-lite"/>
    </source>
</evidence>
<dbReference type="Gene3D" id="3.30.450.40">
    <property type="match status" value="1"/>
</dbReference>
<dbReference type="Gene3D" id="1.10.10.2840">
    <property type="entry name" value="PucR C-terminal helix-turn-helix domain"/>
    <property type="match status" value="1"/>
</dbReference>
<feature type="domain" description="CdaR GGDEF-like" evidence="4">
    <location>
        <begin position="320"/>
        <end position="439"/>
    </location>
</feature>
<gene>
    <name evidence="5" type="ORF">GCM10011333_19480</name>
</gene>
<dbReference type="PANTHER" id="PTHR33744:SF17">
    <property type="entry name" value="CONSERVED PROTEIN"/>
    <property type="match status" value="1"/>
</dbReference>
<evidence type="ECO:0000259" key="3">
    <source>
        <dbReference type="Pfam" id="PF13556"/>
    </source>
</evidence>
<proteinExistence type="inferred from homology"/>